<evidence type="ECO:0000256" key="2">
    <source>
        <dbReference type="SAM" id="SignalP"/>
    </source>
</evidence>
<gene>
    <name evidence="3" type="ORF">BJP25_26640</name>
</gene>
<sequence length="213" mass="22767">MRTRPAAAVLAACLVAAGCGAEESFTPTDADHDPTTRIPGVLSIDYPDIQHVAREQRVAYKHLPPLGGSHDSFWAACDGVVYPRAVRTENMVHSLEHGAVWIAYAPDKVAGDDLAALTARVEGQPYTMLSPFPGMAARVSVQSWGRQLQVDAVDDPRIDHFITATRGNPYLTPEPGASCGNIGDERFDENAAPPFDPSPPGPDAKPDDKPSSN</sequence>
<protein>
    <recommendedName>
        <fullName evidence="5">DUF3105 domain-containing protein</fullName>
    </recommendedName>
</protein>
<keyword evidence="4" id="KW-1185">Reference proteome</keyword>
<dbReference type="AlphaFoldDB" id="A0A1Q9LGS6"/>
<dbReference type="RefSeq" id="WP_075976908.1">
    <property type="nucleotide sequence ID" value="NZ_MKQR01000025.1"/>
</dbReference>
<evidence type="ECO:0008006" key="5">
    <source>
        <dbReference type="Google" id="ProtNLM"/>
    </source>
</evidence>
<feature type="region of interest" description="Disordered" evidence="1">
    <location>
        <begin position="167"/>
        <end position="213"/>
    </location>
</feature>
<accession>A0A1Q9LGS6</accession>
<dbReference type="PROSITE" id="PS51257">
    <property type="entry name" value="PROKAR_LIPOPROTEIN"/>
    <property type="match status" value="1"/>
</dbReference>
<dbReference type="STRING" id="1193682.BJP25_26640"/>
<feature type="compositionally biased region" description="Pro residues" evidence="1">
    <location>
        <begin position="194"/>
        <end position="203"/>
    </location>
</feature>
<feature type="compositionally biased region" description="Basic and acidic residues" evidence="1">
    <location>
        <begin position="204"/>
        <end position="213"/>
    </location>
</feature>
<evidence type="ECO:0000313" key="3">
    <source>
        <dbReference type="EMBL" id="OLR91251.1"/>
    </source>
</evidence>
<evidence type="ECO:0000313" key="4">
    <source>
        <dbReference type="Proteomes" id="UP000186040"/>
    </source>
</evidence>
<dbReference type="Proteomes" id="UP000186040">
    <property type="component" value="Unassembled WGS sequence"/>
</dbReference>
<evidence type="ECO:0000256" key="1">
    <source>
        <dbReference type="SAM" id="MobiDB-lite"/>
    </source>
</evidence>
<feature type="chain" id="PRO_5010319695" description="DUF3105 domain-containing protein" evidence="2">
    <location>
        <begin position="22"/>
        <end position="213"/>
    </location>
</feature>
<dbReference type="InterPro" id="IPR021454">
    <property type="entry name" value="DUF3105"/>
</dbReference>
<keyword evidence="2" id="KW-0732">Signal</keyword>
<feature type="signal peptide" evidence="2">
    <location>
        <begin position="1"/>
        <end position="21"/>
    </location>
</feature>
<organism evidence="3 4">
    <name type="scientific">Actinokineospora bangkokensis</name>
    <dbReference type="NCBI Taxonomy" id="1193682"/>
    <lineage>
        <taxon>Bacteria</taxon>
        <taxon>Bacillati</taxon>
        <taxon>Actinomycetota</taxon>
        <taxon>Actinomycetes</taxon>
        <taxon>Pseudonocardiales</taxon>
        <taxon>Pseudonocardiaceae</taxon>
        <taxon>Actinokineospora</taxon>
    </lineage>
</organism>
<dbReference type="Pfam" id="PF11303">
    <property type="entry name" value="DUF3105"/>
    <property type="match status" value="1"/>
</dbReference>
<comment type="caution">
    <text evidence="3">The sequence shown here is derived from an EMBL/GenBank/DDBJ whole genome shotgun (WGS) entry which is preliminary data.</text>
</comment>
<reference evidence="3 4" key="1">
    <citation type="submission" date="2016-10" db="EMBL/GenBank/DDBJ databases">
        <title>The Draft Genome Sequence of Actinokineospora bangkokensis 44EHWT reveals the biosynthetic pathway of antifungal compounds Thailandins with unusual extender unit butylmalonyl-CoA.</title>
        <authorList>
            <person name="Greule A."/>
            <person name="Intra B."/>
            <person name="Flemming S."/>
            <person name="Rommel M.G."/>
            <person name="Panbangred W."/>
            <person name="Bechthold A."/>
        </authorList>
    </citation>
    <scope>NUCLEOTIDE SEQUENCE [LARGE SCALE GENOMIC DNA]</scope>
    <source>
        <strain evidence="3 4">44EHW</strain>
    </source>
</reference>
<proteinExistence type="predicted"/>
<dbReference type="OrthoDB" id="164831at2"/>
<dbReference type="EMBL" id="MKQR01000025">
    <property type="protein sequence ID" value="OLR91251.1"/>
    <property type="molecule type" value="Genomic_DNA"/>
</dbReference>
<name>A0A1Q9LGS6_9PSEU</name>